<dbReference type="Gene3D" id="3.90.550.10">
    <property type="entry name" value="Spore Coat Polysaccharide Biosynthesis Protein SpsA, Chain A"/>
    <property type="match status" value="1"/>
</dbReference>
<dbReference type="SUPFAM" id="SSF53448">
    <property type="entry name" value="Nucleotide-diphospho-sugar transferases"/>
    <property type="match status" value="1"/>
</dbReference>
<dbReference type="STRING" id="446466.Cfla_2362"/>
<dbReference type="EMBL" id="CP001964">
    <property type="protein sequence ID" value="ADG75252.1"/>
    <property type="molecule type" value="Genomic_DNA"/>
</dbReference>
<protein>
    <submittedName>
        <fullName evidence="6">Glycosyl transferase family 2</fullName>
    </submittedName>
</protein>
<dbReference type="eggNOG" id="COG1216">
    <property type="taxonomic scope" value="Bacteria"/>
</dbReference>
<proteinExistence type="inferred from homology"/>
<gene>
    <name evidence="6" type="ordered locus">Cfla_2362</name>
</gene>
<dbReference type="CDD" id="cd04186">
    <property type="entry name" value="GT_2_like_c"/>
    <property type="match status" value="1"/>
</dbReference>
<dbReference type="KEGG" id="cfl:Cfla_2362"/>
<accession>D5UHD1</accession>
<evidence type="ECO:0000259" key="5">
    <source>
        <dbReference type="Pfam" id="PF00535"/>
    </source>
</evidence>
<feature type="domain" description="Glycosyltransferase 2-like" evidence="5">
    <location>
        <begin position="13"/>
        <end position="184"/>
    </location>
</feature>
<name>D5UHD1_CELFN</name>
<dbReference type="PANTHER" id="PTHR43179">
    <property type="entry name" value="RHAMNOSYLTRANSFERASE WBBL"/>
    <property type="match status" value="1"/>
</dbReference>
<comment type="similarity">
    <text evidence="2">Belongs to the glycosyltransferase 2 family.</text>
</comment>
<keyword evidence="7" id="KW-1185">Reference proteome</keyword>
<dbReference type="RefSeq" id="WP_013117586.1">
    <property type="nucleotide sequence ID" value="NC_014151.1"/>
</dbReference>
<evidence type="ECO:0000256" key="2">
    <source>
        <dbReference type="ARBA" id="ARBA00006739"/>
    </source>
</evidence>
<keyword evidence="4 6" id="KW-0808">Transferase</keyword>
<evidence type="ECO:0000313" key="7">
    <source>
        <dbReference type="Proteomes" id="UP000000849"/>
    </source>
</evidence>
<dbReference type="CAZy" id="GT2">
    <property type="family name" value="Glycosyltransferase Family 2"/>
</dbReference>
<dbReference type="GO" id="GO:0016757">
    <property type="term" value="F:glycosyltransferase activity"/>
    <property type="evidence" value="ECO:0007669"/>
    <property type="project" value="UniProtKB-KW"/>
</dbReference>
<reference evidence="6 7" key="1">
    <citation type="journal article" date="2010" name="Stand. Genomic Sci.">
        <title>Complete genome sequence of Cellulomonas flavigena type strain (134).</title>
        <authorList>
            <person name="Abt B."/>
            <person name="Foster B."/>
            <person name="Lapidus A."/>
            <person name="Clum A."/>
            <person name="Sun H."/>
            <person name="Pukall R."/>
            <person name="Lucas S."/>
            <person name="Glavina Del Rio T."/>
            <person name="Nolan M."/>
            <person name="Tice H."/>
            <person name="Cheng J.F."/>
            <person name="Pitluck S."/>
            <person name="Liolios K."/>
            <person name="Ivanova N."/>
            <person name="Mavromatis K."/>
            <person name="Ovchinnikova G."/>
            <person name="Pati A."/>
            <person name="Goodwin L."/>
            <person name="Chen A."/>
            <person name="Palaniappan K."/>
            <person name="Land M."/>
            <person name="Hauser L."/>
            <person name="Chang Y.J."/>
            <person name="Jeffries C.D."/>
            <person name="Rohde M."/>
            <person name="Goker M."/>
            <person name="Woyke T."/>
            <person name="Bristow J."/>
            <person name="Eisen J.A."/>
            <person name="Markowitz V."/>
            <person name="Hugenholtz P."/>
            <person name="Kyrpides N.C."/>
            <person name="Klenk H.P."/>
        </authorList>
    </citation>
    <scope>NUCLEOTIDE SEQUENCE [LARGE SCALE GENOMIC DNA]</scope>
    <source>
        <strain evidence="7">ATCC 482 / DSM 20109 / BCRC 11376 / JCM 18109 / NBRC 3775 / NCIMB 8073 / NRS 134</strain>
    </source>
</reference>
<comment type="pathway">
    <text evidence="1">Cell wall biogenesis; cell wall polysaccharide biosynthesis.</text>
</comment>
<evidence type="ECO:0000256" key="4">
    <source>
        <dbReference type="ARBA" id="ARBA00022679"/>
    </source>
</evidence>
<keyword evidence="3" id="KW-0328">Glycosyltransferase</keyword>
<dbReference type="InterPro" id="IPR029044">
    <property type="entry name" value="Nucleotide-diphossugar_trans"/>
</dbReference>
<evidence type="ECO:0000313" key="6">
    <source>
        <dbReference type="EMBL" id="ADG75252.1"/>
    </source>
</evidence>
<dbReference type="HOGENOM" id="CLU_023845_4_0_11"/>
<sequence>MPAPDASPLVRAIVVTWNGAHLLPACLDSLDAQHLRDRTEVVVVDNASTDGTDALLAARPGATVVRAPRNLGFAGGVELGLRDVRAPFVLLLNNDATLAPDGLDALVAELTAPGHERVAAVTAKVVLRRHDAQGRTLVNSTGNVLTRWGAGVDRDWLAVDGTQSPPGDVFGFHGGAALLRTEAVRAVGGIDPWLFLYYEDTDLSWRLRAAGWTVRYVDAAVAEHAHAASSDPASALFRYYNTRNSLVVVTRHAPAGMVLRSLARQVAGTVRALARTGWDPTTRARARGLGAWLLRLPRTLRERRTTWRTAVVPRRDVAAVALSAAGSTGAAARGA</sequence>
<evidence type="ECO:0000256" key="1">
    <source>
        <dbReference type="ARBA" id="ARBA00004776"/>
    </source>
</evidence>
<dbReference type="AlphaFoldDB" id="D5UHD1"/>
<organism evidence="6 7">
    <name type="scientific">Cellulomonas flavigena (strain ATCC 482 / DSM 20109 / BCRC 11376 / JCM 18109 / NBRC 3775 / NCIMB 8073 / NRS 134)</name>
    <dbReference type="NCBI Taxonomy" id="446466"/>
    <lineage>
        <taxon>Bacteria</taxon>
        <taxon>Bacillati</taxon>
        <taxon>Actinomycetota</taxon>
        <taxon>Actinomycetes</taxon>
        <taxon>Micrococcales</taxon>
        <taxon>Cellulomonadaceae</taxon>
        <taxon>Cellulomonas</taxon>
    </lineage>
</organism>
<dbReference type="PANTHER" id="PTHR43179:SF12">
    <property type="entry name" value="GALACTOFURANOSYLTRANSFERASE GLFT2"/>
    <property type="match status" value="1"/>
</dbReference>
<dbReference type="Pfam" id="PF00535">
    <property type="entry name" value="Glycos_transf_2"/>
    <property type="match status" value="1"/>
</dbReference>
<dbReference type="Proteomes" id="UP000000849">
    <property type="component" value="Chromosome"/>
</dbReference>
<dbReference type="InterPro" id="IPR001173">
    <property type="entry name" value="Glyco_trans_2-like"/>
</dbReference>
<evidence type="ECO:0000256" key="3">
    <source>
        <dbReference type="ARBA" id="ARBA00022676"/>
    </source>
</evidence>